<accession>A0AB72Z3T7</accession>
<dbReference type="Pfam" id="PF00589">
    <property type="entry name" value="Phage_integrase"/>
    <property type="match status" value="1"/>
</dbReference>
<feature type="domain" description="Tyr recombinase" evidence="6">
    <location>
        <begin position="179"/>
        <end position="418"/>
    </location>
</feature>
<keyword evidence="3 5" id="KW-0238">DNA-binding</keyword>
<dbReference type="PANTHER" id="PTHR30629:SF2">
    <property type="entry name" value="PROPHAGE INTEGRASE INTS-RELATED"/>
    <property type="match status" value="1"/>
</dbReference>
<dbReference type="InterPro" id="IPR002104">
    <property type="entry name" value="Integrase_catalytic"/>
</dbReference>
<dbReference type="InterPro" id="IPR044068">
    <property type="entry name" value="CB"/>
</dbReference>
<dbReference type="SUPFAM" id="SSF56349">
    <property type="entry name" value="DNA breaking-rejoining enzymes"/>
    <property type="match status" value="1"/>
</dbReference>
<feature type="domain" description="Core-binding (CB)" evidence="7">
    <location>
        <begin position="73"/>
        <end position="154"/>
    </location>
</feature>
<dbReference type="InterPro" id="IPR013762">
    <property type="entry name" value="Integrase-like_cat_sf"/>
</dbReference>
<dbReference type="InterPro" id="IPR050808">
    <property type="entry name" value="Phage_Integrase"/>
</dbReference>
<dbReference type="InterPro" id="IPR010998">
    <property type="entry name" value="Integrase_recombinase_N"/>
</dbReference>
<evidence type="ECO:0000256" key="5">
    <source>
        <dbReference type="PROSITE-ProRule" id="PRU01248"/>
    </source>
</evidence>
<evidence type="ECO:0000256" key="2">
    <source>
        <dbReference type="ARBA" id="ARBA00022908"/>
    </source>
</evidence>
<dbReference type="InterPro" id="IPR011010">
    <property type="entry name" value="DNA_brk_join_enz"/>
</dbReference>
<organism evidence="8 9">
    <name type="scientific">Bifidobacterium dentium JCVIHMP022</name>
    <dbReference type="NCBI Taxonomy" id="553191"/>
    <lineage>
        <taxon>Bacteria</taxon>
        <taxon>Bacillati</taxon>
        <taxon>Actinomycetota</taxon>
        <taxon>Actinomycetes</taxon>
        <taxon>Bifidobacteriales</taxon>
        <taxon>Bifidobacteriaceae</taxon>
        <taxon>Bifidobacterium</taxon>
    </lineage>
</organism>
<dbReference type="Proteomes" id="UP000003457">
    <property type="component" value="Unassembled WGS sequence"/>
</dbReference>
<evidence type="ECO:0000259" key="6">
    <source>
        <dbReference type="PROSITE" id="PS51898"/>
    </source>
</evidence>
<evidence type="ECO:0000256" key="3">
    <source>
        <dbReference type="ARBA" id="ARBA00023125"/>
    </source>
</evidence>
<protein>
    <submittedName>
        <fullName evidence="8">Site-specific recombinase, phage integrase family</fullName>
    </submittedName>
</protein>
<dbReference type="Gene3D" id="1.10.443.10">
    <property type="entry name" value="Intergrase catalytic core"/>
    <property type="match status" value="1"/>
</dbReference>
<evidence type="ECO:0000259" key="7">
    <source>
        <dbReference type="PROSITE" id="PS51900"/>
    </source>
</evidence>
<sequence>MPKRMSHGHRRPTKYTDARGKTRWRVQIDIGVTPEGKRKRKTVTALTYRECDEKRRELEHQLSMGKTPTGLNVTLGEYAERWLRRKRQQVDPSTYKGYDIALYKHCESILHVRLDEITPDTIYRILDDMRDNGMSISSRRITRVTLNMLFKAAMQDRCIQYNPVAGVEQPKAKDKIINQACRPFNVNEIKRMLEVAASKPITEGAWWWWRLLTGMRQGELIGSTWDSLDMIGPSPRYRVLWQMQSIPARHGCGKPDDDGKYKCGNSAKFACNCPKARWLIPDGADLIQVKGSQCLVRPKSATVHIVPIIPKLAEVLQRYWLVVKDYPNPHNLMFVNPDGTPMWEARKEKAAFDSFQLECGINPKLHRGHDTRSTLVTLLRGVNVDQKVVMSIVGHSSVAVDDLYFAVDDSLRMGAMMNVDSALNLKQIEWNGEKR</sequence>
<gene>
    <name evidence="8" type="ORF">HMPREF9003_0238</name>
</gene>
<keyword evidence="2" id="KW-0229">DNA integration</keyword>
<dbReference type="Pfam" id="PF14659">
    <property type="entry name" value="Phage_int_SAM_3"/>
    <property type="match status" value="1"/>
</dbReference>
<evidence type="ECO:0000313" key="8">
    <source>
        <dbReference type="EMBL" id="EFO78163.1"/>
    </source>
</evidence>
<reference evidence="8 9" key="1">
    <citation type="submission" date="2010-10" db="EMBL/GenBank/DDBJ databases">
        <authorList>
            <person name="Durkin A.S."/>
            <person name="Madupu R."/>
            <person name="Torralba M."/>
            <person name="Gillis M."/>
            <person name="Methe B."/>
            <person name="Sutton G."/>
            <person name="Nelson K.E."/>
        </authorList>
    </citation>
    <scope>NUCLEOTIDE SEQUENCE [LARGE SCALE GENOMIC DNA]</scope>
    <source>
        <strain evidence="8 9">JCVIHMP022</strain>
    </source>
</reference>
<keyword evidence="4" id="KW-0233">DNA recombination</keyword>
<dbReference type="AlphaFoldDB" id="A0AB72Z3T7"/>
<dbReference type="EMBL" id="AEHJ01000011">
    <property type="protein sequence ID" value="EFO78163.1"/>
    <property type="molecule type" value="Genomic_DNA"/>
</dbReference>
<dbReference type="PANTHER" id="PTHR30629">
    <property type="entry name" value="PROPHAGE INTEGRASE"/>
    <property type="match status" value="1"/>
</dbReference>
<dbReference type="InterPro" id="IPR004107">
    <property type="entry name" value="Integrase_SAM-like_N"/>
</dbReference>
<dbReference type="PROSITE" id="PS51898">
    <property type="entry name" value="TYR_RECOMBINASE"/>
    <property type="match status" value="1"/>
</dbReference>
<comment type="similarity">
    <text evidence="1">Belongs to the 'phage' integrase family.</text>
</comment>
<dbReference type="GO" id="GO:0015074">
    <property type="term" value="P:DNA integration"/>
    <property type="evidence" value="ECO:0007669"/>
    <property type="project" value="UniProtKB-KW"/>
</dbReference>
<name>A0AB72Z3T7_9BIFI</name>
<dbReference type="Gene3D" id="1.10.150.130">
    <property type="match status" value="1"/>
</dbReference>
<proteinExistence type="inferred from homology"/>
<dbReference type="PROSITE" id="PS51900">
    <property type="entry name" value="CB"/>
    <property type="match status" value="1"/>
</dbReference>
<dbReference type="GO" id="GO:0006310">
    <property type="term" value="P:DNA recombination"/>
    <property type="evidence" value="ECO:0007669"/>
    <property type="project" value="UniProtKB-KW"/>
</dbReference>
<evidence type="ECO:0000256" key="4">
    <source>
        <dbReference type="ARBA" id="ARBA00023172"/>
    </source>
</evidence>
<dbReference type="GO" id="GO:0003677">
    <property type="term" value="F:DNA binding"/>
    <property type="evidence" value="ECO:0007669"/>
    <property type="project" value="UniProtKB-UniRule"/>
</dbReference>
<dbReference type="RefSeq" id="WP_003844131.1">
    <property type="nucleotide sequence ID" value="NZ_AEHJ01000011.1"/>
</dbReference>
<comment type="caution">
    <text evidence="8">The sequence shown here is derived from an EMBL/GenBank/DDBJ whole genome shotgun (WGS) entry which is preliminary data.</text>
</comment>
<evidence type="ECO:0000256" key="1">
    <source>
        <dbReference type="ARBA" id="ARBA00008857"/>
    </source>
</evidence>
<evidence type="ECO:0000313" key="9">
    <source>
        <dbReference type="Proteomes" id="UP000003457"/>
    </source>
</evidence>